<proteinExistence type="predicted"/>
<dbReference type="GO" id="GO:0003676">
    <property type="term" value="F:nucleic acid binding"/>
    <property type="evidence" value="ECO:0007669"/>
    <property type="project" value="InterPro"/>
</dbReference>
<name>A0A8X6SG98_TRICX</name>
<dbReference type="AlphaFoldDB" id="A0A8X6SG98"/>
<dbReference type="Proteomes" id="UP000887159">
    <property type="component" value="Unassembled WGS sequence"/>
</dbReference>
<dbReference type="InterPro" id="IPR036397">
    <property type="entry name" value="RNaseH_sf"/>
</dbReference>
<evidence type="ECO:0000313" key="1">
    <source>
        <dbReference type="EMBL" id="GFY13292.1"/>
    </source>
</evidence>
<dbReference type="EMBL" id="BMAU01021321">
    <property type="protein sequence ID" value="GFY13292.1"/>
    <property type="molecule type" value="Genomic_DNA"/>
</dbReference>
<gene>
    <name evidence="1" type="primary">TCB2_173</name>
    <name evidence="1" type="ORF">TNCV_2335561</name>
</gene>
<dbReference type="Gene3D" id="3.30.420.10">
    <property type="entry name" value="Ribonuclease H-like superfamily/Ribonuclease H"/>
    <property type="match status" value="1"/>
</dbReference>
<evidence type="ECO:0000313" key="2">
    <source>
        <dbReference type="Proteomes" id="UP000887159"/>
    </source>
</evidence>
<keyword evidence="2" id="KW-1185">Reference proteome</keyword>
<comment type="caution">
    <text evidence="1">The sequence shown here is derived from an EMBL/GenBank/DDBJ whole genome shotgun (WGS) entry which is preliminary data.</text>
</comment>
<organism evidence="1 2">
    <name type="scientific">Trichonephila clavipes</name>
    <name type="common">Golden silk orbweaver</name>
    <name type="synonym">Nephila clavipes</name>
    <dbReference type="NCBI Taxonomy" id="2585209"/>
    <lineage>
        <taxon>Eukaryota</taxon>
        <taxon>Metazoa</taxon>
        <taxon>Ecdysozoa</taxon>
        <taxon>Arthropoda</taxon>
        <taxon>Chelicerata</taxon>
        <taxon>Arachnida</taxon>
        <taxon>Araneae</taxon>
        <taxon>Araneomorphae</taxon>
        <taxon>Entelegynae</taxon>
        <taxon>Araneoidea</taxon>
        <taxon>Nephilidae</taxon>
        <taxon>Trichonephila</taxon>
    </lineage>
</organism>
<sequence length="161" mass="18733">MWTSSQWVCLMFSEKFRFSFNSNSDPTFVRRTAEISVTTKKTSVNTTVMVVQYCSFEENYTALGSMSPELELMEDNTSPHRENIVNECLQSKDITRMEWQAFSPNLNPIEHVMNHGRDNLPLLRVEAFQEHKCARQLFNHKSNHFLINKVDKIGSMSLTTF</sequence>
<reference evidence="1" key="1">
    <citation type="submission" date="2020-08" db="EMBL/GenBank/DDBJ databases">
        <title>Multicomponent nature underlies the extraordinary mechanical properties of spider dragline silk.</title>
        <authorList>
            <person name="Kono N."/>
            <person name="Nakamura H."/>
            <person name="Mori M."/>
            <person name="Yoshida Y."/>
            <person name="Ohtoshi R."/>
            <person name="Malay A.D."/>
            <person name="Moran D.A.P."/>
            <person name="Tomita M."/>
            <person name="Numata K."/>
            <person name="Arakawa K."/>
        </authorList>
    </citation>
    <scope>NUCLEOTIDE SEQUENCE</scope>
</reference>
<accession>A0A8X6SG98</accession>
<protein>
    <submittedName>
        <fullName evidence="1">Transposable element Tcb2 transposase</fullName>
    </submittedName>
</protein>